<dbReference type="Proteomes" id="UP000593572">
    <property type="component" value="Unassembled WGS sequence"/>
</dbReference>
<dbReference type="PANTHER" id="PTHR31151:SF0">
    <property type="entry name" value="PROLINE-TRNA LIGASE (DUF1680)"/>
    <property type="match status" value="1"/>
</dbReference>
<gene>
    <name evidence="3" type="ORF">Golob_019734</name>
</gene>
<evidence type="ECO:0000259" key="2">
    <source>
        <dbReference type="Pfam" id="PF07944"/>
    </source>
</evidence>
<evidence type="ECO:0000256" key="1">
    <source>
        <dbReference type="SAM" id="SignalP"/>
    </source>
</evidence>
<dbReference type="Pfam" id="PF07944">
    <property type="entry name" value="Beta-AFase-like_GH127_cat"/>
    <property type="match status" value="1"/>
</dbReference>
<dbReference type="AlphaFoldDB" id="A0A7J8L8C1"/>
<reference evidence="3 4" key="1">
    <citation type="journal article" date="2019" name="Genome Biol. Evol.">
        <title>Insights into the evolution of the New World diploid cottons (Gossypium, subgenus Houzingenia) based on genome sequencing.</title>
        <authorList>
            <person name="Grover C.E."/>
            <person name="Arick M.A. 2nd"/>
            <person name="Thrash A."/>
            <person name="Conover J.L."/>
            <person name="Sanders W.S."/>
            <person name="Peterson D.G."/>
            <person name="Frelichowski J.E."/>
            <person name="Scheffler J.A."/>
            <person name="Scheffler B.E."/>
            <person name="Wendel J.F."/>
        </authorList>
    </citation>
    <scope>NUCLEOTIDE SEQUENCE [LARGE SCALE GENOMIC DNA]</scope>
    <source>
        <strain evidence="3">157</strain>
        <tissue evidence="3">Leaf</tissue>
    </source>
</reference>
<comment type="caution">
    <text evidence="3">The sequence shown here is derived from an EMBL/GenBank/DDBJ whole genome shotgun (WGS) entry which is preliminary data.</text>
</comment>
<feature type="chain" id="PRO_5029726454" description="Non-reducing end beta-L-arabinofuranosidase-like GH127 catalytic domain-containing protein" evidence="1">
    <location>
        <begin position="22"/>
        <end position="361"/>
    </location>
</feature>
<organism evidence="3 4">
    <name type="scientific">Gossypium lobatum</name>
    <dbReference type="NCBI Taxonomy" id="34289"/>
    <lineage>
        <taxon>Eukaryota</taxon>
        <taxon>Viridiplantae</taxon>
        <taxon>Streptophyta</taxon>
        <taxon>Embryophyta</taxon>
        <taxon>Tracheophyta</taxon>
        <taxon>Spermatophyta</taxon>
        <taxon>Magnoliopsida</taxon>
        <taxon>eudicotyledons</taxon>
        <taxon>Gunneridae</taxon>
        <taxon>Pentapetalae</taxon>
        <taxon>rosids</taxon>
        <taxon>malvids</taxon>
        <taxon>Malvales</taxon>
        <taxon>Malvaceae</taxon>
        <taxon>Malvoideae</taxon>
        <taxon>Gossypium</taxon>
    </lineage>
</organism>
<dbReference type="InterPro" id="IPR012878">
    <property type="entry name" value="Beta-AFase-like_GH127_cat"/>
</dbReference>
<dbReference type="PANTHER" id="PTHR31151">
    <property type="entry name" value="PROLINE-TRNA LIGASE (DUF1680)"/>
    <property type="match status" value="1"/>
</dbReference>
<name>A0A7J8L8C1_9ROSI</name>
<protein>
    <recommendedName>
        <fullName evidence="2">Non-reducing end beta-L-arabinofuranosidase-like GH127 catalytic domain-containing protein</fullName>
    </recommendedName>
</protein>
<feature type="domain" description="Non-reducing end beta-L-arabinofuranosidase-like GH127 catalytic" evidence="2">
    <location>
        <begin position="111"/>
        <end position="360"/>
    </location>
</feature>
<keyword evidence="1" id="KW-0732">Signal</keyword>
<keyword evidence="4" id="KW-1185">Reference proteome</keyword>
<accession>A0A7J8L8C1</accession>
<sequence>MKGSTLFQVLAFLSVIGSVLSKECTNTPTQLSSHTFRYQLLKSQNETWKQEMFAYYHLIPTDDSAWSDLLPRKILRQEADELNWSMMYKKMKNPGSFKVGGDFLKEISLHDVRLDSDSIQGRAQETNLKYLLMLDVDNLVWSFRKTANLPTPGKPYGGWEAPDVELRGHFVGHYLSATSQMWASTHNDTLKEKMSAVVSALSACQKKMGTGYLSAFPSELFDRFEAIKPVWAPYYTIHKILAGLLDQYTFANDAQALDMTTWMVEYFYNRVQNVIRTHTVERHWLSLNEETGGMNDVLYRLFAITGNPKHLLLAHLFDKPCFLGLLAVQADDISGFHANTHIPIVIGSQMRYEVTSDPLYK</sequence>
<evidence type="ECO:0000313" key="3">
    <source>
        <dbReference type="EMBL" id="MBA0548647.1"/>
    </source>
</evidence>
<feature type="non-terminal residue" evidence="3">
    <location>
        <position position="361"/>
    </location>
</feature>
<proteinExistence type="predicted"/>
<evidence type="ECO:0000313" key="4">
    <source>
        <dbReference type="Proteomes" id="UP000593572"/>
    </source>
</evidence>
<dbReference type="EMBL" id="JABEZX010000001">
    <property type="protein sequence ID" value="MBA0548647.1"/>
    <property type="molecule type" value="Genomic_DNA"/>
</dbReference>
<feature type="signal peptide" evidence="1">
    <location>
        <begin position="1"/>
        <end position="21"/>
    </location>
</feature>